<dbReference type="GO" id="GO:0003676">
    <property type="term" value="F:nucleic acid binding"/>
    <property type="evidence" value="ECO:0007669"/>
    <property type="project" value="InterPro"/>
</dbReference>
<dbReference type="GeneID" id="38117851"/>
<accession>A0A3D8RE49</accession>
<comment type="caution">
    <text evidence="2">The sequence shown here is derived from an EMBL/GenBank/DDBJ whole genome shotgun (WGS) entry which is preliminary data.</text>
</comment>
<dbReference type="OrthoDB" id="3548481at2759"/>
<dbReference type="Proteomes" id="UP000256690">
    <property type="component" value="Unassembled WGS sequence"/>
</dbReference>
<proteinExistence type="predicted"/>
<sequence>MDLNTSSQLNAGGKVSARESGANEFSQRPSNNGRSGHSDKTNSSRSNLPKGRQNRIKKRKRLSKNQQRQAISNGNGSLLGKREVILKSSDEYPDIIFEKTEVAANFAKTARSSDEQLVLFVDGSAGVRTPTPSPPSSPDISPSSSPSPPPQPYRMDGGASVVYNEGDIWVTLGFGLPDVEGSRESEVRAIEQGLQLALDMLKSQTTNRRKIIVLSDCQHAARLVAKHITGRAGHPNSTWGSMSRAAAAAARNARTLRQLGVELKILWTPGHLGVEGNKLADCIACHARSSTQALSDTKALELAGRVERMANPYARR</sequence>
<feature type="compositionally biased region" description="Polar residues" evidence="1">
    <location>
        <begin position="64"/>
        <end position="76"/>
    </location>
</feature>
<name>A0A3D8RE49_9EURO</name>
<evidence type="ECO:0000256" key="1">
    <source>
        <dbReference type="SAM" id="MobiDB-lite"/>
    </source>
</evidence>
<organism evidence="2 3">
    <name type="scientific">Aspergillus mulundensis</name>
    <dbReference type="NCBI Taxonomy" id="1810919"/>
    <lineage>
        <taxon>Eukaryota</taxon>
        <taxon>Fungi</taxon>
        <taxon>Dikarya</taxon>
        <taxon>Ascomycota</taxon>
        <taxon>Pezizomycotina</taxon>
        <taxon>Eurotiomycetes</taxon>
        <taxon>Eurotiomycetidae</taxon>
        <taxon>Eurotiales</taxon>
        <taxon>Aspergillaceae</taxon>
        <taxon>Aspergillus</taxon>
        <taxon>Aspergillus subgen. Nidulantes</taxon>
    </lineage>
</organism>
<feature type="region of interest" description="Disordered" evidence="1">
    <location>
        <begin position="1"/>
        <end position="77"/>
    </location>
</feature>
<protein>
    <submittedName>
        <fullName evidence="2">Uncharacterized protein</fullName>
    </submittedName>
</protein>
<feature type="compositionally biased region" description="Polar residues" evidence="1">
    <location>
        <begin position="23"/>
        <end position="35"/>
    </location>
</feature>
<feature type="compositionally biased region" description="Polar residues" evidence="1">
    <location>
        <begin position="1"/>
        <end position="10"/>
    </location>
</feature>
<dbReference type="AlphaFoldDB" id="A0A3D8RE49"/>
<dbReference type="RefSeq" id="XP_026601529.1">
    <property type="nucleotide sequence ID" value="XM_026749497.1"/>
</dbReference>
<dbReference type="InterPro" id="IPR012337">
    <property type="entry name" value="RNaseH-like_sf"/>
</dbReference>
<dbReference type="Gene3D" id="3.30.420.10">
    <property type="entry name" value="Ribonuclease H-like superfamily/Ribonuclease H"/>
    <property type="match status" value="1"/>
</dbReference>
<feature type="region of interest" description="Disordered" evidence="1">
    <location>
        <begin position="125"/>
        <end position="158"/>
    </location>
</feature>
<evidence type="ECO:0000313" key="2">
    <source>
        <dbReference type="EMBL" id="RDW72309.1"/>
    </source>
</evidence>
<reference evidence="2 3" key="1">
    <citation type="journal article" date="2018" name="IMA Fungus">
        <title>IMA Genome-F 9: Draft genome sequence of Annulohypoxylon stygium, Aspergillus mulundensis, Berkeleyomyces basicola (syn. Thielaviopsis basicola), Ceratocystis smalleyi, two Cercospora beticola strains, Coleophoma cylindrospora, Fusarium fracticaudum, Phialophora cf. hyalina, and Morchella septimelata.</title>
        <authorList>
            <person name="Wingfield B.D."/>
            <person name="Bills G.F."/>
            <person name="Dong Y."/>
            <person name="Huang W."/>
            <person name="Nel W.J."/>
            <person name="Swalarsk-Parry B.S."/>
            <person name="Vaghefi N."/>
            <person name="Wilken P.M."/>
            <person name="An Z."/>
            <person name="de Beer Z.W."/>
            <person name="De Vos L."/>
            <person name="Chen L."/>
            <person name="Duong T.A."/>
            <person name="Gao Y."/>
            <person name="Hammerbacher A."/>
            <person name="Kikkert J.R."/>
            <person name="Li Y."/>
            <person name="Li H."/>
            <person name="Li K."/>
            <person name="Li Q."/>
            <person name="Liu X."/>
            <person name="Ma X."/>
            <person name="Naidoo K."/>
            <person name="Pethybridge S.J."/>
            <person name="Sun J."/>
            <person name="Steenkamp E.T."/>
            <person name="van der Nest M.A."/>
            <person name="van Wyk S."/>
            <person name="Wingfield M.J."/>
            <person name="Xiong C."/>
            <person name="Yue Q."/>
            <person name="Zhang X."/>
        </authorList>
    </citation>
    <scope>NUCLEOTIDE SEQUENCE [LARGE SCALE GENOMIC DNA]</scope>
    <source>
        <strain evidence="2 3">DSM 5745</strain>
    </source>
</reference>
<dbReference type="InterPro" id="IPR036397">
    <property type="entry name" value="RNaseH_sf"/>
</dbReference>
<dbReference type="SUPFAM" id="SSF53098">
    <property type="entry name" value="Ribonuclease H-like"/>
    <property type="match status" value="1"/>
</dbReference>
<dbReference type="EMBL" id="PVWQ01000009">
    <property type="protein sequence ID" value="RDW72309.1"/>
    <property type="molecule type" value="Genomic_DNA"/>
</dbReference>
<gene>
    <name evidence="2" type="ORF">DSM5745_07481</name>
</gene>
<feature type="compositionally biased region" description="Basic residues" evidence="1">
    <location>
        <begin position="52"/>
        <end position="63"/>
    </location>
</feature>
<keyword evidence="3" id="KW-1185">Reference proteome</keyword>
<evidence type="ECO:0000313" key="3">
    <source>
        <dbReference type="Proteomes" id="UP000256690"/>
    </source>
</evidence>